<dbReference type="EMBL" id="KQ993010">
    <property type="protein sequence ID" value="KZV49559.1"/>
    <property type="molecule type" value="Genomic_DNA"/>
</dbReference>
<name>A0A2Z7CY24_9LAMI</name>
<gene>
    <name evidence="1" type="ORF">F511_16649</name>
</gene>
<keyword evidence="2" id="KW-1185">Reference proteome</keyword>
<protein>
    <submittedName>
        <fullName evidence="1">Uncharacterized protein</fullName>
    </submittedName>
</protein>
<sequence>MERAKKLVRGLWQYKTRRLNWATILTRKLGNQKIRQWNMALRLARRLDKRRKAKRMDRSRTHV</sequence>
<evidence type="ECO:0000313" key="1">
    <source>
        <dbReference type="EMBL" id="KZV49559.1"/>
    </source>
</evidence>
<accession>A0A2Z7CY24</accession>
<reference evidence="1 2" key="1">
    <citation type="journal article" date="2015" name="Proc. Natl. Acad. Sci. U.S.A.">
        <title>The resurrection genome of Boea hygrometrica: A blueprint for survival of dehydration.</title>
        <authorList>
            <person name="Xiao L."/>
            <person name="Yang G."/>
            <person name="Zhang L."/>
            <person name="Yang X."/>
            <person name="Zhao S."/>
            <person name="Ji Z."/>
            <person name="Zhou Q."/>
            <person name="Hu M."/>
            <person name="Wang Y."/>
            <person name="Chen M."/>
            <person name="Xu Y."/>
            <person name="Jin H."/>
            <person name="Xiao X."/>
            <person name="Hu G."/>
            <person name="Bao F."/>
            <person name="Hu Y."/>
            <person name="Wan P."/>
            <person name="Li L."/>
            <person name="Deng X."/>
            <person name="Kuang T."/>
            <person name="Xiang C."/>
            <person name="Zhu J.K."/>
            <person name="Oliver M.J."/>
            <person name="He Y."/>
        </authorList>
    </citation>
    <scope>NUCLEOTIDE SEQUENCE [LARGE SCALE GENOMIC DNA]</scope>
    <source>
        <strain evidence="2">cv. XS01</strain>
    </source>
</reference>
<dbReference type="Proteomes" id="UP000250235">
    <property type="component" value="Unassembled WGS sequence"/>
</dbReference>
<evidence type="ECO:0000313" key="2">
    <source>
        <dbReference type="Proteomes" id="UP000250235"/>
    </source>
</evidence>
<organism evidence="1 2">
    <name type="scientific">Dorcoceras hygrometricum</name>
    <dbReference type="NCBI Taxonomy" id="472368"/>
    <lineage>
        <taxon>Eukaryota</taxon>
        <taxon>Viridiplantae</taxon>
        <taxon>Streptophyta</taxon>
        <taxon>Embryophyta</taxon>
        <taxon>Tracheophyta</taxon>
        <taxon>Spermatophyta</taxon>
        <taxon>Magnoliopsida</taxon>
        <taxon>eudicotyledons</taxon>
        <taxon>Gunneridae</taxon>
        <taxon>Pentapetalae</taxon>
        <taxon>asterids</taxon>
        <taxon>lamiids</taxon>
        <taxon>Lamiales</taxon>
        <taxon>Gesneriaceae</taxon>
        <taxon>Didymocarpoideae</taxon>
        <taxon>Trichosporeae</taxon>
        <taxon>Loxocarpinae</taxon>
        <taxon>Dorcoceras</taxon>
    </lineage>
</organism>
<proteinExistence type="predicted"/>
<dbReference type="AlphaFoldDB" id="A0A2Z7CY24"/>